<organism evidence="2 3">
    <name type="scientific">Variovorax rhizosphaerae</name>
    <dbReference type="NCBI Taxonomy" id="1836200"/>
    <lineage>
        <taxon>Bacteria</taxon>
        <taxon>Pseudomonadati</taxon>
        <taxon>Pseudomonadota</taxon>
        <taxon>Betaproteobacteria</taxon>
        <taxon>Burkholderiales</taxon>
        <taxon>Comamonadaceae</taxon>
        <taxon>Variovorax</taxon>
    </lineage>
</organism>
<dbReference type="RefSeq" id="WP_340340713.1">
    <property type="nucleotide sequence ID" value="NZ_JBBKZT010000001.1"/>
</dbReference>
<keyword evidence="1" id="KW-0812">Transmembrane</keyword>
<dbReference type="Proteomes" id="UP001385892">
    <property type="component" value="Unassembled WGS sequence"/>
</dbReference>
<protein>
    <submittedName>
        <fullName evidence="2">Uncharacterized protein</fullName>
    </submittedName>
</protein>
<gene>
    <name evidence="2" type="ORF">WKW82_02765</name>
</gene>
<accession>A0ABU8WDQ3</accession>
<keyword evidence="1" id="KW-1133">Transmembrane helix</keyword>
<evidence type="ECO:0000313" key="3">
    <source>
        <dbReference type="Proteomes" id="UP001385892"/>
    </source>
</evidence>
<dbReference type="EMBL" id="JBBKZT010000001">
    <property type="protein sequence ID" value="MEJ8845551.1"/>
    <property type="molecule type" value="Genomic_DNA"/>
</dbReference>
<name>A0ABU8WDQ3_9BURK</name>
<proteinExistence type="predicted"/>
<keyword evidence="1" id="KW-0472">Membrane</keyword>
<evidence type="ECO:0000256" key="1">
    <source>
        <dbReference type="SAM" id="Phobius"/>
    </source>
</evidence>
<reference evidence="2 3" key="1">
    <citation type="submission" date="2024-03" db="EMBL/GenBank/DDBJ databases">
        <title>Novel species of the genus Variovorax.</title>
        <authorList>
            <person name="Liu Q."/>
            <person name="Xin Y.-H."/>
        </authorList>
    </citation>
    <scope>NUCLEOTIDE SEQUENCE [LARGE SCALE GENOMIC DNA]</scope>
    <source>
        <strain evidence="2 3">KACC 18900</strain>
    </source>
</reference>
<keyword evidence="3" id="KW-1185">Reference proteome</keyword>
<comment type="caution">
    <text evidence="2">The sequence shown here is derived from an EMBL/GenBank/DDBJ whole genome shotgun (WGS) entry which is preliminary data.</text>
</comment>
<evidence type="ECO:0000313" key="2">
    <source>
        <dbReference type="EMBL" id="MEJ8845551.1"/>
    </source>
</evidence>
<sequence>MLSPVRTEDFADDPQERHPLGTELRDLALSILVVTAAALIAGFLSGIA</sequence>
<feature type="transmembrane region" description="Helical" evidence="1">
    <location>
        <begin position="27"/>
        <end position="47"/>
    </location>
</feature>